<name>A0A2A2MGK6_9GAMM</name>
<dbReference type="PROSITE" id="PS51186">
    <property type="entry name" value="GNAT"/>
    <property type="match status" value="1"/>
</dbReference>
<dbReference type="KEGG" id="hpar:AL518_14975"/>
<proteinExistence type="predicted"/>
<dbReference type="Gene3D" id="3.40.630.30">
    <property type="match status" value="1"/>
</dbReference>
<dbReference type="AlphaFoldDB" id="A0A2A2MGK6"/>
<dbReference type="PANTHER" id="PTHR43792">
    <property type="entry name" value="GNAT FAMILY, PUTATIVE (AFU_ORTHOLOGUE AFUA_3G00765)-RELATED-RELATED"/>
    <property type="match status" value="1"/>
</dbReference>
<dbReference type="OrthoDB" id="9801656at2"/>
<dbReference type="GO" id="GO:0016747">
    <property type="term" value="F:acyltransferase activity, transferring groups other than amino-acyl groups"/>
    <property type="evidence" value="ECO:0007669"/>
    <property type="project" value="InterPro"/>
</dbReference>
<dbReference type="Pfam" id="PF13302">
    <property type="entry name" value="Acetyltransf_3"/>
    <property type="match status" value="1"/>
</dbReference>
<dbReference type="EMBL" id="NQMS01000002">
    <property type="protein sequence ID" value="PAV97757.1"/>
    <property type="molecule type" value="Genomic_DNA"/>
</dbReference>
<accession>A0A2A2MGK6</accession>
<dbReference type="Proteomes" id="UP000218796">
    <property type="component" value="Unassembled WGS sequence"/>
</dbReference>
<evidence type="ECO:0000313" key="3">
    <source>
        <dbReference type="Proteomes" id="UP000218796"/>
    </source>
</evidence>
<comment type="caution">
    <text evidence="2">The sequence shown here is derived from an EMBL/GenBank/DDBJ whole genome shotgun (WGS) entry which is preliminary data.</text>
</comment>
<keyword evidence="3" id="KW-1185">Reference proteome</keyword>
<dbReference type="RefSeq" id="WP_039186742.1">
    <property type="nucleotide sequence ID" value="NZ_CAUEKQ010000030.1"/>
</dbReference>
<keyword evidence="2" id="KW-0808">Transferase</keyword>
<dbReference type="SUPFAM" id="SSF55729">
    <property type="entry name" value="Acyl-CoA N-acyltransferases (Nat)"/>
    <property type="match status" value="1"/>
</dbReference>
<dbReference type="InterPro" id="IPR051531">
    <property type="entry name" value="N-acetyltransferase"/>
</dbReference>
<gene>
    <name evidence="2" type="ORF">CJD50_08940</name>
</gene>
<dbReference type="PANTHER" id="PTHR43792:SF16">
    <property type="entry name" value="N-ACETYLTRANSFERASE DOMAIN-CONTAINING PROTEIN"/>
    <property type="match status" value="1"/>
</dbReference>
<sequence>MVLDTPVLMTERLVLRTHRLDDFADLCAMWADPEIVKFIGGEPQTPEQVWQRLLRYTGNWALFDYGYWAVFDKSTQQYIGNIGLAENHRDIEPRLRYPEMGWTFNPAFHGKGYAVEAAKCVLAWADEVLKTPVCCIIDQDNVRSIHLAEKCGFLLRKETGYHGNMIYIMERQNAIVDTKLL</sequence>
<reference evidence="2 3" key="1">
    <citation type="submission" date="2017-08" db="EMBL/GenBank/DDBJ databases">
        <title>Draft Genome Sequence of Hafnia alvei CITHA-6 Isolated from Raw Bovine Milk.</title>
        <authorList>
            <person name="Culligan E.P."/>
            <person name="Mcsweeney A."/>
            <person name="O'Doherty C."/>
            <person name="Gleeson E."/>
            <person name="O'Riordan D."/>
            <person name="Sleator R.D."/>
        </authorList>
    </citation>
    <scope>NUCLEOTIDE SEQUENCE [LARGE SCALE GENOMIC DNA]</scope>
    <source>
        <strain evidence="2 3">CITHA-6</strain>
    </source>
</reference>
<evidence type="ECO:0000259" key="1">
    <source>
        <dbReference type="PROSITE" id="PS51186"/>
    </source>
</evidence>
<organism evidence="2 3">
    <name type="scientific">Hafnia paralvei</name>
    <dbReference type="NCBI Taxonomy" id="546367"/>
    <lineage>
        <taxon>Bacteria</taxon>
        <taxon>Pseudomonadati</taxon>
        <taxon>Pseudomonadota</taxon>
        <taxon>Gammaproteobacteria</taxon>
        <taxon>Enterobacterales</taxon>
        <taxon>Hafniaceae</taxon>
        <taxon>Hafnia</taxon>
    </lineage>
</organism>
<evidence type="ECO:0000313" key="2">
    <source>
        <dbReference type="EMBL" id="PAV97757.1"/>
    </source>
</evidence>
<dbReference type="InterPro" id="IPR016181">
    <property type="entry name" value="Acyl_CoA_acyltransferase"/>
</dbReference>
<feature type="domain" description="N-acetyltransferase" evidence="1">
    <location>
        <begin position="13"/>
        <end position="181"/>
    </location>
</feature>
<dbReference type="InterPro" id="IPR000182">
    <property type="entry name" value="GNAT_dom"/>
</dbReference>
<protein>
    <submittedName>
        <fullName evidence="2">N-acetyltransferase</fullName>
    </submittedName>
</protein>